<dbReference type="EMBL" id="LAZR01049188">
    <property type="protein sequence ID" value="KKK90235.1"/>
    <property type="molecule type" value="Genomic_DNA"/>
</dbReference>
<reference evidence="1" key="1">
    <citation type="journal article" date="2015" name="Nature">
        <title>Complex archaea that bridge the gap between prokaryotes and eukaryotes.</title>
        <authorList>
            <person name="Spang A."/>
            <person name="Saw J.H."/>
            <person name="Jorgensen S.L."/>
            <person name="Zaremba-Niedzwiedzka K."/>
            <person name="Martijn J."/>
            <person name="Lind A.E."/>
            <person name="van Eijk R."/>
            <person name="Schleper C."/>
            <person name="Guy L."/>
            <person name="Ettema T.J."/>
        </authorList>
    </citation>
    <scope>NUCLEOTIDE SEQUENCE</scope>
</reference>
<name>A0A0F8ZWE5_9ZZZZ</name>
<protein>
    <recommendedName>
        <fullName evidence="2">Rubredoxin-like domain-containing protein</fullName>
    </recommendedName>
</protein>
<proteinExistence type="predicted"/>
<evidence type="ECO:0008006" key="2">
    <source>
        <dbReference type="Google" id="ProtNLM"/>
    </source>
</evidence>
<sequence length="63" mass="6875">MSIVIGRYGDVTTEIDGNIGIVKPEVWVQPSEYGSHWLCTKCGHHWGADKISDCPECGNPATD</sequence>
<organism evidence="1">
    <name type="scientific">marine sediment metagenome</name>
    <dbReference type="NCBI Taxonomy" id="412755"/>
    <lineage>
        <taxon>unclassified sequences</taxon>
        <taxon>metagenomes</taxon>
        <taxon>ecological metagenomes</taxon>
    </lineage>
</organism>
<comment type="caution">
    <text evidence="1">The sequence shown here is derived from an EMBL/GenBank/DDBJ whole genome shotgun (WGS) entry which is preliminary data.</text>
</comment>
<gene>
    <name evidence="1" type="ORF">LCGC14_2725110</name>
</gene>
<dbReference type="AlphaFoldDB" id="A0A0F8ZWE5"/>
<accession>A0A0F8ZWE5</accession>
<evidence type="ECO:0000313" key="1">
    <source>
        <dbReference type="EMBL" id="KKK90235.1"/>
    </source>
</evidence>